<evidence type="ECO:0000256" key="5">
    <source>
        <dbReference type="ARBA" id="ARBA00022507"/>
    </source>
</evidence>
<dbReference type="Gene3D" id="1.20.1070.10">
    <property type="entry name" value="Rhodopsin 7-helix transmembrane proteins"/>
    <property type="match status" value="1"/>
</dbReference>
<dbReference type="Ensembl" id="ENSOANT00000074883.1">
    <property type="protein sequence ID" value="ENSOANP00000034677.1"/>
    <property type="gene ID" value="ENSOANG00000047933.1"/>
</dbReference>
<feature type="transmembrane region" description="Helical" evidence="13">
    <location>
        <begin position="237"/>
        <end position="257"/>
    </location>
</feature>
<feature type="domain" description="G-protein coupled receptors family 1 profile" evidence="14">
    <location>
        <begin position="22"/>
        <end position="286"/>
    </location>
</feature>
<evidence type="ECO:0000256" key="3">
    <source>
        <dbReference type="ARBA" id="ARBA00010663"/>
    </source>
</evidence>
<reference evidence="15" key="2">
    <citation type="submission" date="2025-08" db="UniProtKB">
        <authorList>
            <consortium name="Ensembl"/>
        </authorList>
    </citation>
    <scope>IDENTIFICATION</scope>
    <source>
        <strain evidence="15">Glennie</strain>
    </source>
</reference>
<evidence type="ECO:0000256" key="12">
    <source>
        <dbReference type="ARBA" id="ARBA00023224"/>
    </source>
</evidence>
<keyword evidence="7 13" id="KW-1133">Transmembrane helix</keyword>
<evidence type="ECO:0000256" key="11">
    <source>
        <dbReference type="ARBA" id="ARBA00023180"/>
    </source>
</evidence>
<dbReference type="Proteomes" id="UP000002279">
    <property type="component" value="Chromosome X5"/>
</dbReference>
<evidence type="ECO:0000256" key="9">
    <source>
        <dbReference type="ARBA" id="ARBA00023136"/>
    </source>
</evidence>
<dbReference type="Pfam" id="PF03402">
    <property type="entry name" value="V1R"/>
    <property type="match status" value="1"/>
</dbReference>
<dbReference type="GO" id="GO:0007606">
    <property type="term" value="P:sensory perception of chemical stimulus"/>
    <property type="evidence" value="ECO:0007669"/>
    <property type="project" value="UniProtKB-ARBA"/>
</dbReference>
<dbReference type="PANTHER" id="PTHR24062">
    <property type="entry name" value="VOMERONASAL TYPE-1 RECEPTOR"/>
    <property type="match status" value="1"/>
</dbReference>
<evidence type="ECO:0000256" key="4">
    <source>
        <dbReference type="ARBA" id="ARBA00022475"/>
    </source>
</evidence>
<evidence type="ECO:0000256" key="1">
    <source>
        <dbReference type="ARBA" id="ARBA00003878"/>
    </source>
</evidence>
<dbReference type="AlphaFoldDB" id="A0A6I8N141"/>
<feature type="transmembrane region" description="Helical" evidence="13">
    <location>
        <begin position="190"/>
        <end position="208"/>
    </location>
</feature>
<evidence type="ECO:0000256" key="2">
    <source>
        <dbReference type="ARBA" id="ARBA00004651"/>
    </source>
</evidence>
<keyword evidence="5 13" id="KW-0589">Pheromone response</keyword>
<dbReference type="FunFam" id="1.20.1070.10:FF:000033">
    <property type="entry name" value="Vomeronasal type-1 receptor"/>
    <property type="match status" value="1"/>
</dbReference>
<keyword evidence="10 13" id="KW-0675">Receptor</keyword>
<keyword evidence="11" id="KW-0325">Glycoprotein</keyword>
<proteinExistence type="inferred from homology"/>
<dbReference type="GO" id="GO:0016503">
    <property type="term" value="F:pheromone receptor activity"/>
    <property type="evidence" value="ECO:0007669"/>
    <property type="project" value="InterPro"/>
</dbReference>
<comment type="function">
    <text evidence="1">Putative pheromone receptor.</text>
</comment>
<dbReference type="InParanoid" id="A0A6I8N141"/>
<dbReference type="InterPro" id="IPR017452">
    <property type="entry name" value="GPCR_Rhodpsn_7TM"/>
</dbReference>
<evidence type="ECO:0000256" key="6">
    <source>
        <dbReference type="ARBA" id="ARBA00022692"/>
    </source>
</evidence>
<keyword evidence="4 13" id="KW-1003">Cell membrane</keyword>
<dbReference type="PROSITE" id="PS50262">
    <property type="entry name" value="G_PROTEIN_RECEP_F1_2"/>
    <property type="match status" value="1"/>
</dbReference>
<dbReference type="OMA" id="YCANNFI"/>
<evidence type="ECO:0000256" key="10">
    <source>
        <dbReference type="ARBA" id="ARBA00023170"/>
    </source>
</evidence>
<evidence type="ECO:0000313" key="16">
    <source>
        <dbReference type="Proteomes" id="UP000002279"/>
    </source>
</evidence>
<evidence type="ECO:0000313" key="15">
    <source>
        <dbReference type="Ensembl" id="ENSOANP00000034677.1"/>
    </source>
</evidence>
<dbReference type="SUPFAM" id="SSF81321">
    <property type="entry name" value="Family A G protein-coupled receptor-like"/>
    <property type="match status" value="1"/>
</dbReference>
<comment type="similarity">
    <text evidence="3 13">Belongs to the G-protein coupled receptor 1 family.</text>
</comment>
<organism evidence="15 16">
    <name type="scientific">Ornithorhynchus anatinus</name>
    <name type="common">Duckbill platypus</name>
    <dbReference type="NCBI Taxonomy" id="9258"/>
    <lineage>
        <taxon>Eukaryota</taxon>
        <taxon>Metazoa</taxon>
        <taxon>Chordata</taxon>
        <taxon>Craniata</taxon>
        <taxon>Vertebrata</taxon>
        <taxon>Euteleostomi</taxon>
        <taxon>Mammalia</taxon>
        <taxon>Monotremata</taxon>
        <taxon>Ornithorhynchidae</taxon>
        <taxon>Ornithorhynchus</taxon>
    </lineage>
</organism>
<protein>
    <recommendedName>
        <fullName evidence="13">Vomeronasal type-1 receptor</fullName>
    </recommendedName>
</protein>
<feature type="transmembrane region" description="Helical" evidence="13">
    <location>
        <begin position="269"/>
        <end position="287"/>
    </location>
</feature>
<feature type="transmembrane region" description="Helical" evidence="13">
    <location>
        <begin position="6"/>
        <end position="35"/>
    </location>
</feature>
<keyword evidence="12 13" id="KW-0807">Transducer</keyword>
<keyword evidence="6 13" id="KW-0812">Transmembrane</keyword>
<feature type="transmembrane region" description="Helical" evidence="13">
    <location>
        <begin position="132"/>
        <end position="151"/>
    </location>
</feature>
<evidence type="ECO:0000256" key="13">
    <source>
        <dbReference type="RuleBase" id="RU364061"/>
    </source>
</evidence>
<reference evidence="15" key="3">
    <citation type="submission" date="2025-09" db="UniProtKB">
        <authorList>
            <consortium name="Ensembl"/>
        </authorList>
    </citation>
    <scope>IDENTIFICATION</scope>
    <source>
        <strain evidence="15">Glennie</strain>
    </source>
</reference>
<keyword evidence="16" id="KW-1185">Reference proteome</keyword>
<comment type="subcellular location">
    <subcellularLocation>
        <location evidence="2 13">Cell membrane</location>
        <topology evidence="2 13">Multi-pass membrane protein</topology>
    </subcellularLocation>
</comment>
<feature type="transmembrane region" description="Helical" evidence="13">
    <location>
        <begin position="47"/>
        <end position="71"/>
    </location>
</feature>
<keyword evidence="9 13" id="KW-0472">Membrane</keyword>
<dbReference type="GO" id="GO:0005550">
    <property type="term" value="F:pheromone binding"/>
    <property type="evidence" value="ECO:0000318"/>
    <property type="project" value="GO_Central"/>
</dbReference>
<dbReference type="GeneTree" id="ENSGT00960000186612"/>
<dbReference type="InterPro" id="IPR004072">
    <property type="entry name" value="Vmron_rcpt_1"/>
</dbReference>
<keyword evidence="8 13" id="KW-0297">G-protein coupled receptor</keyword>
<evidence type="ECO:0000256" key="7">
    <source>
        <dbReference type="ARBA" id="ARBA00022989"/>
    </source>
</evidence>
<sequence>MTLNNFLLGIFFLSQFGIGVLGNSVLFLVYVNVFIYQPSKKKPTDLILINLTLVNMAMLVICGVQVILVNFGMKYVLDDVGCRGVLYINRVARGLSICTTCLLSVFQAVTISPSTSCWARLKPRAPSYILPSLLFFWILNLMLYIGIITSVEATKNVTLPGHTFISKGCSTVPGFNYAIVVITLVTFRDLFFVFLMSWASGYMVIVLYRHRKQVQHIHSTNVSPRSSVESRVIQTNLFLVNCFVFFYWLNCCITLYISYIKDYDSPLQYSTTFLAACFPSLCPWVLIRNDARVPRPQFVFKKLGSSTP</sequence>
<dbReference type="FunCoup" id="A0A6I8N141">
    <property type="interactions" value="3"/>
</dbReference>
<name>A0A6I8N141_ORNAN</name>
<evidence type="ECO:0000256" key="8">
    <source>
        <dbReference type="ARBA" id="ARBA00023040"/>
    </source>
</evidence>
<dbReference type="GO" id="GO:0005886">
    <property type="term" value="C:plasma membrane"/>
    <property type="evidence" value="ECO:0000318"/>
    <property type="project" value="GO_Central"/>
</dbReference>
<accession>A0A6I8N141</accession>
<evidence type="ECO:0000259" key="14">
    <source>
        <dbReference type="PROSITE" id="PS50262"/>
    </source>
</evidence>
<dbReference type="GO" id="GO:0019236">
    <property type="term" value="P:response to pheromone"/>
    <property type="evidence" value="ECO:0007669"/>
    <property type="project" value="UniProtKB-KW"/>
</dbReference>
<dbReference type="PRINTS" id="PR01534">
    <property type="entry name" value="VOMERONASL1R"/>
</dbReference>
<reference evidence="15 16" key="1">
    <citation type="journal article" date="2008" name="Nature">
        <title>Genome analysis of the platypus reveals unique signatures of evolution.</title>
        <authorList>
            <person name="Warren W.C."/>
            <person name="Hillier L.W."/>
            <person name="Marshall Graves J.A."/>
            <person name="Birney E."/>
            <person name="Ponting C.P."/>
            <person name="Grutzner F."/>
            <person name="Belov K."/>
            <person name="Miller W."/>
            <person name="Clarke L."/>
            <person name="Chinwalla A.T."/>
            <person name="Yang S.P."/>
            <person name="Heger A."/>
            <person name="Locke D.P."/>
            <person name="Miethke P."/>
            <person name="Waters P.D."/>
            <person name="Veyrunes F."/>
            <person name="Fulton L."/>
            <person name="Fulton B."/>
            <person name="Graves T."/>
            <person name="Wallis J."/>
            <person name="Puente X.S."/>
            <person name="Lopez-Otin C."/>
            <person name="Ordonez G.R."/>
            <person name="Eichler E.E."/>
            <person name="Chen L."/>
            <person name="Cheng Z."/>
            <person name="Deakin J.E."/>
            <person name="Alsop A."/>
            <person name="Thompson K."/>
            <person name="Kirby P."/>
            <person name="Papenfuss A.T."/>
            <person name="Wakefield M.J."/>
            <person name="Olender T."/>
            <person name="Lancet D."/>
            <person name="Huttley G.A."/>
            <person name="Smit A.F."/>
            <person name="Pask A."/>
            <person name="Temple-Smith P."/>
            <person name="Batzer M.A."/>
            <person name="Walker J.A."/>
            <person name="Konkel M.K."/>
            <person name="Harris R.S."/>
            <person name="Whittington C.M."/>
            <person name="Wong E.S."/>
            <person name="Gemmell N.J."/>
            <person name="Buschiazzo E."/>
            <person name="Vargas Jentzsch I.M."/>
            <person name="Merkel A."/>
            <person name="Schmitz J."/>
            <person name="Zemann A."/>
            <person name="Churakov G."/>
            <person name="Kriegs J.O."/>
            <person name="Brosius J."/>
            <person name="Murchison E.P."/>
            <person name="Sachidanandam R."/>
            <person name="Smith C."/>
            <person name="Hannon G.J."/>
            <person name="Tsend-Ayush E."/>
            <person name="McMillan D."/>
            <person name="Attenborough R."/>
            <person name="Rens W."/>
            <person name="Ferguson-Smith M."/>
            <person name="Lefevre C.M."/>
            <person name="Sharp J.A."/>
            <person name="Nicholas K.R."/>
            <person name="Ray D.A."/>
            <person name="Kube M."/>
            <person name="Reinhardt R."/>
            <person name="Pringle T.H."/>
            <person name="Taylor J."/>
            <person name="Jones R.C."/>
            <person name="Nixon B."/>
            <person name="Dacheux J.L."/>
            <person name="Niwa H."/>
            <person name="Sekita Y."/>
            <person name="Huang X."/>
            <person name="Stark A."/>
            <person name="Kheradpour P."/>
            <person name="Kellis M."/>
            <person name="Flicek P."/>
            <person name="Chen Y."/>
            <person name="Webber C."/>
            <person name="Hardison R."/>
            <person name="Nelson J."/>
            <person name="Hallsworth-Pepin K."/>
            <person name="Delehaunty K."/>
            <person name="Markovic C."/>
            <person name="Minx P."/>
            <person name="Feng Y."/>
            <person name="Kremitzki C."/>
            <person name="Mitreva M."/>
            <person name="Glasscock J."/>
            <person name="Wylie T."/>
            <person name="Wohldmann P."/>
            <person name="Thiru P."/>
            <person name="Nhan M.N."/>
            <person name="Pohl C.S."/>
            <person name="Smith S.M."/>
            <person name="Hou S."/>
            <person name="Nefedov M."/>
            <person name="de Jong P.J."/>
            <person name="Renfree M.B."/>
            <person name="Mardis E.R."/>
            <person name="Wilson R.K."/>
        </authorList>
    </citation>
    <scope>NUCLEOTIDE SEQUENCE [LARGE SCALE GENOMIC DNA]</scope>
    <source>
        <strain evidence="15 16">Glennie</strain>
    </source>
</reference>